<gene>
    <name evidence="6" type="ORF">EDS130_LOCUS6304</name>
    <name evidence="7" type="ORF">XAT740_LOCUS32522</name>
</gene>
<comment type="similarity">
    <text evidence="1">Belongs to the bacterial ribosomal protein bL17 family.</text>
</comment>
<evidence type="ECO:0000313" key="8">
    <source>
        <dbReference type="Proteomes" id="UP000663828"/>
    </source>
</evidence>
<dbReference type="OrthoDB" id="275000at2759"/>
<dbReference type="EMBL" id="CAJNOR010003040">
    <property type="protein sequence ID" value="CAF1370682.1"/>
    <property type="molecule type" value="Genomic_DNA"/>
</dbReference>
<reference evidence="7" key="1">
    <citation type="submission" date="2021-02" db="EMBL/GenBank/DDBJ databases">
        <authorList>
            <person name="Nowell W R."/>
        </authorList>
    </citation>
    <scope>NUCLEOTIDE SEQUENCE</scope>
</reference>
<keyword evidence="2" id="KW-0689">Ribosomal protein</keyword>
<dbReference type="AlphaFoldDB" id="A0A815IM75"/>
<dbReference type="Gene3D" id="3.90.1030.10">
    <property type="entry name" value="Ribosomal protein L17"/>
    <property type="match status" value="1"/>
</dbReference>
<protein>
    <recommendedName>
        <fullName evidence="4">Large ribosomal subunit protein bL17m</fullName>
    </recommendedName>
    <alternativeName>
        <fullName evidence="5">39S ribosomal protein L17, mitochondrial</fullName>
    </alternativeName>
</protein>
<evidence type="ECO:0000256" key="1">
    <source>
        <dbReference type="ARBA" id="ARBA00008777"/>
    </source>
</evidence>
<dbReference type="InterPro" id="IPR036373">
    <property type="entry name" value="Ribosomal_bL17_sf"/>
</dbReference>
<dbReference type="GO" id="GO:0005762">
    <property type="term" value="C:mitochondrial large ribosomal subunit"/>
    <property type="evidence" value="ECO:0007669"/>
    <property type="project" value="TreeGrafter"/>
</dbReference>
<dbReference type="Proteomes" id="UP000663852">
    <property type="component" value="Unassembled WGS sequence"/>
</dbReference>
<evidence type="ECO:0000256" key="2">
    <source>
        <dbReference type="ARBA" id="ARBA00022980"/>
    </source>
</evidence>
<dbReference type="GO" id="GO:0003735">
    <property type="term" value="F:structural constituent of ribosome"/>
    <property type="evidence" value="ECO:0007669"/>
    <property type="project" value="InterPro"/>
</dbReference>
<dbReference type="SUPFAM" id="SSF64263">
    <property type="entry name" value="Prokaryotic ribosomal protein L17"/>
    <property type="match status" value="1"/>
</dbReference>
<dbReference type="Pfam" id="PF01196">
    <property type="entry name" value="Ribosomal_L17"/>
    <property type="match status" value="1"/>
</dbReference>
<accession>A0A815IM75</accession>
<keyword evidence="8" id="KW-1185">Reference proteome</keyword>
<dbReference type="EMBL" id="CAJNOJ010000018">
    <property type="protein sequence ID" value="CAF0830332.1"/>
    <property type="molecule type" value="Genomic_DNA"/>
</dbReference>
<dbReference type="Proteomes" id="UP000663828">
    <property type="component" value="Unassembled WGS sequence"/>
</dbReference>
<dbReference type="GO" id="GO:0006412">
    <property type="term" value="P:translation"/>
    <property type="evidence" value="ECO:0007669"/>
    <property type="project" value="InterPro"/>
</dbReference>
<dbReference type="PANTHER" id="PTHR14413">
    <property type="entry name" value="RIBOSOMAL PROTEIN L17"/>
    <property type="match status" value="1"/>
</dbReference>
<dbReference type="PANTHER" id="PTHR14413:SF16">
    <property type="entry name" value="LARGE RIBOSOMAL SUBUNIT PROTEIN BL17M"/>
    <property type="match status" value="1"/>
</dbReference>
<keyword evidence="3" id="KW-0687">Ribonucleoprotein</keyword>
<sequence length="174" mass="20643">MSNLSTRTLRVTVPHAIRSKLVVGGQDARHEKIKAVLGELFRQERIEGYIRPYDEARQYAERLIELAKKYGDRHVGTMQLMDYWLIDKDLIHKVFKVFVPRYANTIGPYTNSYRLPIEYGKFQQPFKQRQNIVLEMKDNPYPRIIPDPRNYSNILSNVLLNEARKEYQNEKKKT</sequence>
<proteinExistence type="inferred from homology"/>
<evidence type="ECO:0000313" key="7">
    <source>
        <dbReference type="EMBL" id="CAF1370682.1"/>
    </source>
</evidence>
<organism evidence="7 8">
    <name type="scientific">Adineta ricciae</name>
    <name type="common">Rotifer</name>
    <dbReference type="NCBI Taxonomy" id="249248"/>
    <lineage>
        <taxon>Eukaryota</taxon>
        <taxon>Metazoa</taxon>
        <taxon>Spiralia</taxon>
        <taxon>Gnathifera</taxon>
        <taxon>Rotifera</taxon>
        <taxon>Eurotatoria</taxon>
        <taxon>Bdelloidea</taxon>
        <taxon>Adinetida</taxon>
        <taxon>Adinetidae</taxon>
        <taxon>Adineta</taxon>
    </lineage>
</organism>
<evidence type="ECO:0000313" key="6">
    <source>
        <dbReference type="EMBL" id="CAF0830332.1"/>
    </source>
</evidence>
<comment type="caution">
    <text evidence="7">The sequence shown here is derived from an EMBL/GenBank/DDBJ whole genome shotgun (WGS) entry which is preliminary data.</text>
</comment>
<evidence type="ECO:0000256" key="4">
    <source>
        <dbReference type="ARBA" id="ARBA00035290"/>
    </source>
</evidence>
<name>A0A815IM75_ADIRI</name>
<evidence type="ECO:0000256" key="5">
    <source>
        <dbReference type="ARBA" id="ARBA00035413"/>
    </source>
</evidence>
<evidence type="ECO:0000256" key="3">
    <source>
        <dbReference type="ARBA" id="ARBA00023274"/>
    </source>
</evidence>
<dbReference type="InterPro" id="IPR000456">
    <property type="entry name" value="Ribosomal_bL17"/>
</dbReference>